<comment type="caution">
    <text evidence="2">The sequence shown here is derived from an EMBL/GenBank/DDBJ whole genome shotgun (WGS) entry which is preliminary data.</text>
</comment>
<proteinExistence type="predicted"/>
<organism evidence="2 3">
    <name type="scientific">Ruminococcus albus 8</name>
    <dbReference type="NCBI Taxonomy" id="246199"/>
    <lineage>
        <taxon>Bacteria</taxon>
        <taxon>Bacillati</taxon>
        <taxon>Bacillota</taxon>
        <taxon>Clostridia</taxon>
        <taxon>Eubacteriales</taxon>
        <taxon>Oscillospiraceae</taxon>
        <taxon>Ruminococcus</taxon>
    </lineage>
</organism>
<dbReference type="EMBL" id="ADKM02000040">
    <property type="protein sequence ID" value="EGC04066.1"/>
    <property type="molecule type" value="Genomic_DNA"/>
</dbReference>
<dbReference type="AlphaFoldDB" id="E9S9A3"/>
<keyword evidence="3" id="KW-1185">Reference proteome</keyword>
<protein>
    <submittedName>
        <fullName evidence="2">Conserved domain protein</fullName>
    </submittedName>
</protein>
<evidence type="ECO:0000259" key="1">
    <source>
        <dbReference type="Pfam" id="PF20247"/>
    </source>
</evidence>
<reference evidence="2 3" key="1">
    <citation type="submission" date="2011-02" db="EMBL/GenBank/DDBJ databases">
        <authorList>
            <person name="Nelson K.E."/>
            <person name="Sutton G."/>
            <person name="Torralba M."/>
            <person name="Durkin S."/>
            <person name="Harkins D."/>
            <person name="Montgomery R."/>
            <person name="Ziemer C."/>
            <person name="Klaassens E."/>
            <person name="Ocuiv P."/>
            <person name="Morrison M."/>
        </authorList>
    </citation>
    <scope>NUCLEOTIDE SEQUENCE [LARGE SCALE GENOMIC DNA]</scope>
    <source>
        <strain evidence="2 3">8</strain>
    </source>
</reference>
<accession>E9S9A3</accession>
<feature type="domain" description="DUF6602" evidence="1">
    <location>
        <begin position="18"/>
        <end position="122"/>
    </location>
</feature>
<dbReference type="CDD" id="cd21173">
    <property type="entry name" value="NucC-like"/>
    <property type="match status" value="1"/>
</dbReference>
<sequence length="328" mass="36854">MLLYNIESIAKKLQSDSEVLSHIEHMATRGAGREDKLRLYIKDLLPQKFSVGNGIITDVNGTQSKQQDFFVYDAFNSPVFLKYETSIVIPVESVYATVEIKSTLNKNTLSQSINNIKSVKELKISALINSPFIPNYHNQIFGSIFAYTSENKIETIASNLQELCKSVPKSNQPSIICILDQGNIINVDKNGLKQICTMPSEQTTWCITKNKEEINLYVFYLLLQQHLNTTKNFPPDLLAYANNSHALDGLQLVVPKEILPDDASISLGDATLTGEELKFMDEYKDIFFKVSTNQLTAEDVIAKGISADELVPICKRYTDLINKTLFPK</sequence>
<gene>
    <name evidence="2" type="ORF">CUS_6216</name>
</gene>
<dbReference type="RefSeq" id="WP_002847561.1">
    <property type="nucleotide sequence ID" value="NZ_ADKM02000040.1"/>
</dbReference>
<dbReference type="eggNOG" id="ENOG5032BRX">
    <property type="taxonomic scope" value="Bacteria"/>
</dbReference>
<evidence type="ECO:0000313" key="3">
    <source>
        <dbReference type="Proteomes" id="UP000004259"/>
    </source>
</evidence>
<dbReference type="Proteomes" id="UP000004259">
    <property type="component" value="Unassembled WGS sequence"/>
</dbReference>
<dbReference type="Pfam" id="PF20247">
    <property type="entry name" value="DUF6602"/>
    <property type="match status" value="1"/>
</dbReference>
<dbReference type="OrthoDB" id="337432at2"/>
<name>E9S9A3_RUMAL</name>
<evidence type="ECO:0000313" key="2">
    <source>
        <dbReference type="EMBL" id="EGC04066.1"/>
    </source>
</evidence>
<dbReference type="STRING" id="246199.CUS_6216"/>
<dbReference type="InterPro" id="IPR046537">
    <property type="entry name" value="DUF6602"/>
</dbReference>